<accession>A0A6J4TQF3</accession>
<name>A0A6J4TQF3_9BACT</name>
<dbReference type="EMBL" id="CADCWE010000046">
    <property type="protein sequence ID" value="CAA9529563.1"/>
    <property type="molecule type" value="Genomic_DNA"/>
</dbReference>
<dbReference type="AlphaFoldDB" id="A0A6J4TQF3"/>
<dbReference type="Pfam" id="PF13730">
    <property type="entry name" value="HTH_36"/>
    <property type="match status" value="1"/>
</dbReference>
<evidence type="ECO:0000313" key="2">
    <source>
        <dbReference type="EMBL" id="CAA9529563.1"/>
    </source>
</evidence>
<dbReference type="Gene3D" id="1.10.10.10">
    <property type="entry name" value="Winged helix-like DNA-binding domain superfamily/Winged helix DNA-binding domain"/>
    <property type="match status" value="1"/>
</dbReference>
<feature type="compositionally biased region" description="Basic and acidic residues" evidence="1">
    <location>
        <begin position="1"/>
        <end position="11"/>
    </location>
</feature>
<dbReference type="InterPro" id="IPR036388">
    <property type="entry name" value="WH-like_DNA-bd_sf"/>
</dbReference>
<reference evidence="2" key="1">
    <citation type="submission" date="2020-02" db="EMBL/GenBank/DDBJ databases">
        <authorList>
            <person name="Meier V. D."/>
        </authorList>
    </citation>
    <scope>NUCLEOTIDE SEQUENCE</scope>
    <source>
        <strain evidence="2">AVDCRST_MAG73</strain>
    </source>
</reference>
<feature type="region of interest" description="Disordered" evidence="1">
    <location>
        <begin position="128"/>
        <end position="213"/>
    </location>
</feature>
<dbReference type="SUPFAM" id="SSF46785">
    <property type="entry name" value="Winged helix' DNA-binding domain"/>
    <property type="match status" value="1"/>
</dbReference>
<feature type="region of interest" description="Disordered" evidence="1">
    <location>
        <begin position="1"/>
        <end position="40"/>
    </location>
</feature>
<proteinExistence type="predicted"/>
<evidence type="ECO:0008006" key="3">
    <source>
        <dbReference type="Google" id="ProtNLM"/>
    </source>
</evidence>
<protein>
    <recommendedName>
        <fullName evidence="3">Helix-turn-helix domain-containing protein</fullName>
    </recommendedName>
</protein>
<dbReference type="InterPro" id="IPR036390">
    <property type="entry name" value="WH_DNA-bd_sf"/>
</dbReference>
<organism evidence="2">
    <name type="scientific">uncultured Thermomicrobiales bacterium</name>
    <dbReference type="NCBI Taxonomy" id="1645740"/>
    <lineage>
        <taxon>Bacteria</taxon>
        <taxon>Pseudomonadati</taxon>
        <taxon>Thermomicrobiota</taxon>
        <taxon>Thermomicrobia</taxon>
        <taxon>Thermomicrobiales</taxon>
        <taxon>environmental samples</taxon>
    </lineage>
</organism>
<gene>
    <name evidence="2" type="ORF">AVDCRST_MAG73-805</name>
</gene>
<sequence length="399" mass="44101">MTPRTADRSTKVESLSTREPVPLRPVPIREEAPADAGEGRPPFTIIDNWVLEEYGAQIGTTAYSVYSALCKFRNNTSRKCWPSNETIARLLGIKRQTVAVALDKLEAAGLIRRQPMYLRYGPDRKAERVTNEWEPQPDGLPSKRLSRTSDTITILDNPSRTGEGGAENRTGSSTKNGRGGGSKNGRGVGRKSDPNYTNQNQTNGNQTKGTLFPPADAAEREFGQEDGRADDLARAFYAGLGLDPNLLDAGTMTKRGRELARLRPDFDAEAVEAFVVWKLTNPWFADRPNMITSSGVLNELPLWVSEGRPEFHPDAGSREHRAWHRAHYDDETIQAGCCDEGELAQFGSWLRNLFPEWAHEEEPPADDPGGAAIEVVGTVAETKPAWVMAFDPNDPRTWG</sequence>
<feature type="compositionally biased region" description="Polar residues" evidence="1">
    <location>
        <begin position="148"/>
        <end position="160"/>
    </location>
</feature>
<feature type="compositionally biased region" description="Gly residues" evidence="1">
    <location>
        <begin position="177"/>
        <end position="187"/>
    </location>
</feature>
<feature type="compositionally biased region" description="Low complexity" evidence="1">
    <location>
        <begin position="197"/>
        <end position="210"/>
    </location>
</feature>
<evidence type="ECO:0000256" key="1">
    <source>
        <dbReference type="SAM" id="MobiDB-lite"/>
    </source>
</evidence>